<organism evidence="1 2">
    <name type="scientific">Phyllobacterium sophorae</name>
    <dbReference type="NCBI Taxonomy" id="1520277"/>
    <lineage>
        <taxon>Bacteria</taxon>
        <taxon>Pseudomonadati</taxon>
        <taxon>Pseudomonadota</taxon>
        <taxon>Alphaproteobacteria</taxon>
        <taxon>Hyphomicrobiales</taxon>
        <taxon>Phyllobacteriaceae</taxon>
        <taxon>Phyllobacterium</taxon>
    </lineage>
</organism>
<dbReference type="InterPro" id="IPR047114">
    <property type="entry name" value="YciF"/>
</dbReference>
<dbReference type="Gene3D" id="1.20.1260.10">
    <property type="match status" value="1"/>
</dbReference>
<name>A0A2P7BEW1_9HYPH</name>
<dbReference type="AlphaFoldDB" id="A0A2P7BEW1"/>
<dbReference type="InterPro" id="IPR009078">
    <property type="entry name" value="Ferritin-like_SF"/>
</dbReference>
<dbReference type="EMBL" id="PGGM01000003">
    <property type="protein sequence ID" value="PSH65026.1"/>
    <property type="molecule type" value="Genomic_DNA"/>
</dbReference>
<dbReference type="SUPFAM" id="SSF47240">
    <property type="entry name" value="Ferritin-like"/>
    <property type="match status" value="1"/>
</dbReference>
<evidence type="ECO:0000313" key="2">
    <source>
        <dbReference type="Proteomes" id="UP000241764"/>
    </source>
</evidence>
<keyword evidence="2" id="KW-1185">Reference proteome</keyword>
<dbReference type="OrthoDB" id="9795056at2"/>
<dbReference type="InterPro" id="IPR012347">
    <property type="entry name" value="Ferritin-like"/>
</dbReference>
<proteinExistence type="predicted"/>
<reference evidence="2" key="1">
    <citation type="submission" date="2017-11" db="EMBL/GenBank/DDBJ databases">
        <authorList>
            <person name="Kuznetsova I."/>
            <person name="Sazanova A."/>
            <person name="Chirak E."/>
            <person name="Safronova V."/>
            <person name="Willems A."/>
        </authorList>
    </citation>
    <scope>NUCLEOTIDE SEQUENCE [LARGE SCALE GENOMIC DNA]</scope>
    <source>
        <strain evidence="2">CCBAU 03422</strain>
    </source>
</reference>
<comment type="caution">
    <text evidence="1">The sequence shown here is derived from an EMBL/GenBank/DDBJ whole genome shotgun (WGS) entry which is preliminary data.</text>
</comment>
<sequence>MASKNLDDLLTDGLKDVYYAERKILTALPKMAASAQTPKLKEAFEKHYEETQSHVERLDQIFELLGKPVKAKTCPAVDAIIEEGEEILDKFKESPALDLGLIAGAQAVEHYEIARYSALKKWSLALGYSEAADLIDATLQEELKTDADLGSLSDSLGNSKTFKTSR</sequence>
<dbReference type="Proteomes" id="UP000241764">
    <property type="component" value="Unassembled WGS sequence"/>
</dbReference>
<accession>A0A2P7BEW1</accession>
<dbReference type="Pfam" id="PF05974">
    <property type="entry name" value="DUF892"/>
    <property type="match status" value="1"/>
</dbReference>
<dbReference type="PANTHER" id="PTHR30565">
    <property type="entry name" value="PROTEIN YCIF"/>
    <property type="match status" value="1"/>
</dbReference>
<dbReference type="RefSeq" id="WP_106663441.1">
    <property type="nucleotide sequence ID" value="NZ_PGGM01000003.1"/>
</dbReference>
<gene>
    <name evidence="1" type="ORF">CU103_08260</name>
</gene>
<dbReference type="CDD" id="cd07909">
    <property type="entry name" value="YciF"/>
    <property type="match status" value="1"/>
</dbReference>
<evidence type="ECO:0000313" key="1">
    <source>
        <dbReference type="EMBL" id="PSH65026.1"/>
    </source>
</evidence>
<dbReference type="PANTHER" id="PTHR30565:SF9">
    <property type="entry name" value="PROTEIN YCIF"/>
    <property type="match status" value="1"/>
</dbReference>
<dbReference type="InterPro" id="IPR010287">
    <property type="entry name" value="DUF892_YciF-like"/>
</dbReference>
<protein>
    <submittedName>
        <fullName evidence="1">Uncharacterized protein</fullName>
    </submittedName>
</protein>